<dbReference type="GO" id="GO:0000976">
    <property type="term" value="F:transcription cis-regulatory region binding"/>
    <property type="evidence" value="ECO:0007669"/>
    <property type="project" value="TreeGrafter"/>
</dbReference>
<dbReference type="Proteomes" id="UP000017118">
    <property type="component" value="Chromosome"/>
</dbReference>
<dbReference type="Gene3D" id="1.10.10.10">
    <property type="entry name" value="Winged helix-like DNA-binding domain superfamily/Winged helix DNA-binding domain"/>
    <property type="match status" value="1"/>
</dbReference>
<dbReference type="FunFam" id="1.10.10.10:FF:000018">
    <property type="entry name" value="DNA-binding response regulator ResD"/>
    <property type="match status" value="1"/>
</dbReference>
<dbReference type="InterPro" id="IPR001867">
    <property type="entry name" value="OmpR/PhoB-type_DNA-bd"/>
</dbReference>
<dbReference type="KEGG" id="csb:CLSA_c36050"/>
<dbReference type="PANTHER" id="PTHR48111:SF40">
    <property type="entry name" value="PHOSPHATE REGULON TRANSCRIPTIONAL REGULATORY PROTEIN PHOB"/>
    <property type="match status" value="1"/>
</dbReference>
<dbReference type="SMART" id="SM00862">
    <property type="entry name" value="Trans_reg_C"/>
    <property type="match status" value="1"/>
</dbReference>
<evidence type="ECO:0000313" key="13">
    <source>
        <dbReference type="Proteomes" id="UP000017118"/>
    </source>
</evidence>
<dbReference type="InterPro" id="IPR016032">
    <property type="entry name" value="Sig_transdc_resp-reg_C-effctor"/>
</dbReference>
<evidence type="ECO:0000256" key="6">
    <source>
        <dbReference type="ARBA" id="ARBA00023163"/>
    </source>
</evidence>
<dbReference type="InterPro" id="IPR039420">
    <property type="entry name" value="WalR-like"/>
</dbReference>
<dbReference type="AlphaFoldDB" id="U5MY51"/>
<proteinExistence type="predicted"/>
<dbReference type="InterPro" id="IPR011006">
    <property type="entry name" value="CheY-like_superfamily"/>
</dbReference>
<dbReference type="FunFam" id="3.40.50.2300:FF:000001">
    <property type="entry name" value="DNA-binding response regulator PhoB"/>
    <property type="match status" value="1"/>
</dbReference>
<dbReference type="Gene3D" id="3.40.50.2300">
    <property type="match status" value="1"/>
</dbReference>
<dbReference type="HOGENOM" id="CLU_000445_30_4_9"/>
<evidence type="ECO:0000259" key="11">
    <source>
        <dbReference type="PROSITE" id="PS51755"/>
    </source>
</evidence>
<keyword evidence="5 9" id="KW-0238">DNA-binding</keyword>
<dbReference type="InterPro" id="IPR036388">
    <property type="entry name" value="WH-like_DNA-bd_sf"/>
</dbReference>
<dbReference type="EMBL" id="CP006721">
    <property type="protein sequence ID" value="AGX44566.1"/>
    <property type="molecule type" value="Genomic_DNA"/>
</dbReference>
<reference evidence="12 13" key="1">
    <citation type="journal article" date="2013" name="Genome Announc.">
        <title>Complete Genome Sequence of the Solvent Producer Clostridium saccharobutylicum NCP262 (DSM 13864).</title>
        <authorList>
            <person name="Poehlein A."/>
            <person name="Hartwich K."/>
            <person name="Krabben P."/>
            <person name="Ehrenreich A."/>
            <person name="Liebl W."/>
            <person name="Durre P."/>
            <person name="Gottschalk G."/>
            <person name="Daniel R."/>
        </authorList>
    </citation>
    <scope>NUCLEOTIDE SEQUENCE [LARGE SCALE GENOMIC DNA]</scope>
    <source>
        <strain evidence="12">DSM 13864</strain>
    </source>
</reference>
<feature type="modified residue" description="4-aspartylphosphate" evidence="8">
    <location>
        <position position="72"/>
    </location>
</feature>
<sequence length="247" mass="28664">MQCKDKTRNYGIRMVYMVENKFTILIVEDDEQINDALKIHLLKKGYNAIQAYDGKEALDKFTSKMVDLILLDISLPEIDGMQVLKQVRTVSDVPIIMLTAFSKEYDKLKGFDLGADDYITKPFSFKEVIARIQAVLNRVKKSNVPQTAYINIGKIRINSVTREVFLDNTEILLTKKEFDLLFTFVNNHNITFSREKLLEKIWNNKDINDFRTVDTHIKQLREKLGCEKGCIQTVWGVGYRLKVTKNE</sequence>
<evidence type="ECO:0000256" key="5">
    <source>
        <dbReference type="ARBA" id="ARBA00023125"/>
    </source>
</evidence>
<dbReference type="eggNOG" id="COG0745">
    <property type="taxonomic scope" value="Bacteria"/>
</dbReference>
<dbReference type="PROSITE" id="PS51755">
    <property type="entry name" value="OMPR_PHOB"/>
    <property type="match status" value="1"/>
</dbReference>
<dbReference type="Pfam" id="PF00072">
    <property type="entry name" value="Response_reg"/>
    <property type="match status" value="1"/>
</dbReference>
<evidence type="ECO:0000256" key="1">
    <source>
        <dbReference type="ARBA" id="ARBA00018672"/>
    </source>
</evidence>
<evidence type="ECO:0000256" key="2">
    <source>
        <dbReference type="ARBA" id="ARBA00022553"/>
    </source>
</evidence>
<keyword evidence="6" id="KW-0804">Transcription</keyword>
<protein>
    <recommendedName>
        <fullName evidence="1">Stage 0 sporulation protein A homolog</fullName>
    </recommendedName>
</protein>
<evidence type="ECO:0000313" key="12">
    <source>
        <dbReference type="EMBL" id="AGX44566.1"/>
    </source>
</evidence>
<keyword evidence="4" id="KW-0805">Transcription regulation</keyword>
<dbReference type="CDD" id="cd00383">
    <property type="entry name" value="trans_reg_C"/>
    <property type="match status" value="1"/>
</dbReference>
<dbReference type="SMART" id="SM00448">
    <property type="entry name" value="REC"/>
    <property type="match status" value="1"/>
</dbReference>
<dbReference type="GO" id="GO:0006355">
    <property type="term" value="P:regulation of DNA-templated transcription"/>
    <property type="evidence" value="ECO:0007669"/>
    <property type="project" value="InterPro"/>
</dbReference>
<evidence type="ECO:0000256" key="4">
    <source>
        <dbReference type="ARBA" id="ARBA00023015"/>
    </source>
</evidence>
<accession>U5MY51</accession>
<dbReference type="SUPFAM" id="SSF46894">
    <property type="entry name" value="C-terminal effector domain of the bipartite response regulators"/>
    <property type="match status" value="1"/>
</dbReference>
<dbReference type="Pfam" id="PF00486">
    <property type="entry name" value="Trans_reg_C"/>
    <property type="match status" value="1"/>
</dbReference>
<dbReference type="GO" id="GO:0032993">
    <property type="term" value="C:protein-DNA complex"/>
    <property type="evidence" value="ECO:0007669"/>
    <property type="project" value="TreeGrafter"/>
</dbReference>
<keyword evidence="13" id="KW-1185">Reference proteome</keyword>
<gene>
    <name evidence="12" type="primary">yclJ3</name>
    <name evidence="12" type="ORF">CLSA_c36050</name>
</gene>
<keyword evidence="3" id="KW-0902">Two-component regulatory system</keyword>
<evidence type="ECO:0000256" key="7">
    <source>
        <dbReference type="ARBA" id="ARBA00024867"/>
    </source>
</evidence>
<dbReference type="PATRIC" id="fig|1345695.3.peg.3590"/>
<dbReference type="PROSITE" id="PS50110">
    <property type="entry name" value="RESPONSE_REGULATORY"/>
    <property type="match status" value="1"/>
</dbReference>
<dbReference type="GO" id="GO:0005829">
    <property type="term" value="C:cytosol"/>
    <property type="evidence" value="ECO:0007669"/>
    <property type="project" value="TreeGrafter"/>
</dbReference>
<feature type="domain" description="Response regulatory" evidence="10">
    <location>
        <begin position="23"/>
        <end position="136"/>
    </location>
</feature>
<dbReference type="PANTHER" id="PTHR48111">
    <property type="entry name" value="REGULATOR OF RPOS"/>
    <property type="match status" value="1"/>
</dbReference>
<comment type="function">
    <text evidence="7">May play the central regulatory role in sporulation. It may be an element of the effector pathway responsible for the activation of sporulation genes in response to nutritional stress. Spo0A may act in concert with spo0H (a sigma factor) to control the expression of some genes that are critical to the sporulation process.</text>
</comment>
<evidence type="ECO:0000256" key="3">
    <source>
        <dbReference type="ARBA" id="ARBA00023012"/>
    </source>
</evidence>
<feature type="DNA-binding region" description="OmpR/PhoB-type" evidence="9">
    <location>
        <begin position="147"/>
        <end position="243"/>
    </location>
</feature>
<dbReference type="SUPFAM" id="SSF52172">
    <property type="entry name" value="CheY-like"/>
    <property type="match status" value="1"/>
</dbReference>
<evidence type="ECO:0000256" key="9">
    <source>
        <dbReference type="PROSITE-ProRule" id="PRU01091"/>
    </source>
</evidence>
<keyword evidence="2 8" id="KW-0597">Phosphoprotein</keyword>
<dbReference type="Gene3D" id="6.10.250.690">
    <property type="match status" value="1"/>
</dbReference>
<dbReference type="InterPro" id="IPR001789">
    <property type="entry name" value="Sig_transdc_resp-reg_receiver"/>
</dbReference>
<organism evidence="12 13">
    <name type="scientific">Clostridium saccharobutylicum DSM 13864</name>
    <dbReference type="NCBI Taxonomy" id="1345695"/>
    <lineage>
        <taxon>Bacteria</taxon>
        <taxon>Bacillati</taxon>
        <taxon>Bacillota</taxon>
        <taxon>Clostridia</taxon>
        <taxon>Eubacteriales</taxon>
        <taxon>Clostridiaceae</taxon>
        <taxon>Clostridium</taxon>
    </lineage>
</organism>
<evidence type="ECO:0000256" key="8">
    <source>
        <dbReference type="PROSITE-ProRule" id="PRU00169"/>
    </source>
</evidence>
<evidence type="ECO:0000259" key="10">
    <source>
        <dbReference type="PROSITE" id="PS50110"/>
    </source>
</evidence>
<dbReference type="GO" id="GO:0000156">
    <property type="term" value="F:phosphorelay response regulator activity"/>
    <property type="evidence" value="ECO:0007669"/>
    <property type="project" value="TreeGrafter"/>
</dbReference>
<name>U5MY51_CLOSA</name>
<feature type="domain" description="OmpR/PhoB-type" evidence="11">
    <location>
        <begin position="147"/>
        <end position="243"/>
    </location>
</feature>